<dbReference type="EMBL" id="JBJQND010000007">
    <property type="protein sequence ID" value="KAL3870715.1"/>
    <property type="molecule type" value="Genomic_DNA"/>
</dbReference>
<organism evidence="2 3">
    <name type="scientific">Sinanodonta woodiana</name>
    <name type="common">Chinese pond mussel</name>
    <name type="synonym">Anodonta woodiana</name>
    <dbReference type="NCBI Taxonomy" id="1069815"/>
    <lineage>
        <taxon>Eukaryota</taxon>
        <taxon>Metazoa</taxon>
        <taxon>Spiralia</taxon>
        <taxon>Lophotrochozoa</taxon>
        <taxon>Mollusca</taxon>
        <taxon>Bivalvia</taxon>
        <taxon>Autobranchia</taxon>
        <taxon>Heteroconchia</taxon>
        <taxon>Palaeoheterodonta</taxon>
        <taxon>Unionida</taxon>
        <taxon>Unionoidea</taxon>
        <taxon>Unionidae</taxon>
        <taxon>Unioninae</taxon>
        <taxon>Sinanodonta</taxon>
    </lineage>
</organism>
<sequence>MTQTLIMATPESVRYLDMYINPVTNREDPYFTKGHHPLSDAANFELLSATKRHDSCVYLELTTDYCIYRMAINETHLFINNCGYVQRVPWFDKTHEKIEEINDFLTRQT</sequence>
<comment type="caution">
    <text evidence="2">The sequence shown here is derived from an EMBL/GenBank/DDBJ whole genome shotgun (WGS) entry which is preliminary data.</text>
</comment>
<evidence type="ECO:0000313" key="3">
    <source>
        <dbReference type="Proteomes" id="UP001634394"/>
    </source>
</evidence>
<name>A0ABD3WA15_SINWO</name>
<proteinExistence type="predicted"/>
<reference evidence="2 3" key="1">
    <citation type="submission" date="2024-11" db="EMBL/GenBank/DDBJ databases">
        <title>Chromosome-level genome assembly of the freshwater bivalve Anodonta woodiana.</title>
        <authorList>
            <person name="Chen X."/>
        </authorList>
    </citation>
    <scope>NUCLEOTIDE SEQUENCE [LARGE SCALE GENOMIC DNA]</scope>
    <source>
        <strain evidence="2">MN2024</strain>
        <tissue evidence="2">Gills</tissue>
    </source>
</reference>
<accession>A0ABD3WA15</accession>
<dbReference type="Proteomes" id="UP001634394">
    <property type="component" value="Unassembled WGS sequence"/>
</dbReference>
<gene>
    <name evidence="1" type="ORF">ACJMK2_038759</name>
    <name evidence="2" type="ORF">ACJMK2_038761</name>
</gene>
<dbReference type="AlphaFoldDB" id="A0ABD3WA15"/>
<dbReference type="EMBL" id="JBJQND010000007">
    <property type="protein sequence ID" value="KAL3870717.1"/>
    <property type="molecule type" value="Genomic_DNA"/>
</dbReference>
<evidence type="ECO:0000313" key="1">
    <source>
        <dbReference type="EMBL" id="KAL3870715.1"/>
    </source>
</evidence>
<keyword evidence="3" id="KW-1185">Reference proteome</keyword>
<protein>
    <submittedName>
        <fullName evidence="2">Uncharacterized protein</fullName>
    </submittedName>
</protein>
<evidence type="ECO:0000313" key="2">
    <source>
        <dbReference type="EMBL" id="KAL3870717.1"/>
    </source>
</evidence>